<organism evidence="2 3">
    <name type="scientific">Aureobasidium namibiae CBS 147.97</name>
    <dbReference type="NCBI Taxonomy" id="1043004"/>
    <lineage>
        <taxon>Eukaryota</taxon>
        <taxon>Fungi</taxon>
        <taxon>Dikarya</taxon>
        <taxon>Ascomycota</taxon>
        <taxon>Pezizomycotina</taxon>
        <taxon>Dothideomycetes</taxon>
        <taxon>Dothideomycetidae</taxon>
        <taxon>Dothideales</taxon>
        <taxon>Saccotheciaceae</taxon>
        <taxon>Aureobasidium</taxon>
    </lineage>
</organism>
<protein>
    <submittedName>
        <fullName evidence="2">Uncharacterized protein</fullName>
    </submittedName>
</protein>
<name>A0A074WFL4_9PEZI</name>
<dbReference type="HOGENOM" id="CLU_1408477_0_0_1"/>
<sequence length="183" mass="20453">MVPFLYPRKGKPHPQHHLPHSHAFSHSRPHKRHSHPREPDTETSEAHSRSADLEAYTAKLHRWTLCQLHTSFPVVPHTLSRHSSLHTTFVSTPTIVSPLYPTNSSLYNCSIRTPKLDGAEDEEEILGDIGTTPCNTPKNRGLRRRSTVVAAKGGKVKEEIADEGEGQARLRPVELRRSLSCAG</sequence>
<dbReference type="OrthoDB" id="10430801at2759"/>
<proteinExistence type="predicted"/>
<accession>A0A074WFL4</accession>
<reference evidence="2 3" key="1">
    <citation type="journal article" date="2014" name="BMC Genomics">
        <title>Genome sequencing of four Aureobasidium pullulans varieties: biotechnological potential, stress tolerance, and description of new species.</title>
        <authorList>
            <person name="Gostin Ar C."/>
            <person name="Ohm R.A."/>
            <person name="Kogej T."/>
            <person name="Sonjak S."/>
            <person name="Turk M."/>
            <person name="Zajc J."/>
            <person name="Zalar P."/>
            <person name="Grube M."/>
            <person name="Sun H."/>
            <person name="Han J."/>
            <person name="Sharma A."/>
            <person name="Chiniquy J."/>
            <person name="Ngan C.Y."/>
            <person name="Lipzen A."/>
            <person name="Barry K."/>
            <person name="Grigoriev I.V."/>
            <person name="Gunde-Cimerman N."/>
        </authorList>
    </citation>
    <scope>NUCLEOTIDE SEQUENCE [LARGE SCALE GENOMIC DNA]</scope>
    <source>
        <strain evidence="2 3">CBS 147.97</strain>
    </source>
</reference>
<dbReference type="RefSeq" id="XP_013424525.1">
    <property type="nucleotide sequence ID" value="XM_013569071.1"/>
</dbReference>
<evidence type="ECO:0000313" key="2">
    <source>
        <dbReference type="EMBL" id="KEQ70364.1"/>
    </source>
</evidence>
<dbReference type="AlphaFoldDB" id="A0A074WFL4"/>
<gene>
    <name evidence="2" type="ORF">M436DRAFT_53409</name>
</gene>
<feature type="compositionally biased region" description="Basic and acidic residues" evidence="1">
    <location>
        <begin position="36"/>
        <end position="49"/>
    </location>
</feature>
<dbReference type="Proteomes" id="UP000027730">
    <property type="component" value="Unassembled WGS sequence"/>
</dbReference>
<evidence type="ECO:0000313" key="3">
    <source>
        <dbReference type="Proteomes" id="UP000027730"/>
    </source>
</evidence>
<keyword evidence="3" id="KW-1185">Reference proteome</keyword>
<evidence type="ECO:0000256" key="1">
    <source>
        <dbReference type="SAM" id="MobiDB-lite"/>
    </source>
</evidence>
<dbReference type="GeneID" id="25411773"/>
<feature type="compositionally biased region" description="Basic residues" evidence="1">
    <location>
        <begin position="8"/>
        <end position="35"/>
    </location>
</feature>
<feature type="region of interest" description="Disordered" evidence="1">
    <location>
        <begin position="1"/>
        <end position="49"/>
    </location>
</feature>
<dbReference type="EMBL" id="KL584717">
    <property type="protein sequence ID" value="KEQ70364.1"/>
    <property type="molecule type" value="Genomic_DNA"/>
</dbReference>